<reference evidence="4" key="1">
    <citation type="submission" date="2020-05" db="EMBL/GenBank/DDBJ databases">
        <authorList>
            <person name="Chiriac C."/>
            <person name="Salcher M."/>
            <person name="Ghai R."/>
            <person name="Kavagutti S V."/>
        </authorList>
    </citation>
    <scope>NUCLEOTIDE SEQUENCE</scope>
</reference>
<dbReference type="AlphaFoldDB" id="A0A6J6Z4B0"/>
<dbReference type="EMBL" id="CAEZYO010000016">
    <property type="protein sequence ID" value="CAB4729203.1"/>
    <property type="molecule type" value="Genomic_DNA"/>
</dbReference>
<evidence type="ECO:0000259" key="1">
    <source>
        <dbReference type="PROSITE" id="PS50844"/>
    </source>
</evidence>
<dbReference type="InterPro" id="IPR057736">
    <property type="entry name" value="SAF_PseI/NeuA/NeuB"/>
</dbReference>
<dbReference type="Gene3D" id="3.20.20.70">
    <property type="entry name" value="Aldolase class I"/>
    <property type="match status" value="1"/>
</dbReference>
<sequence length="348" mass="37588">MRAINFGGVDISDGGDPFVIAELGHNHQGSLETCLQMIRAAAYSGATAVKLQKRNNRELFTVEAFDAPYNSENAYGPTYGTHREALEFGQTEYRACIEEANRNNILFFATAFDFSSADFLAGLEVPGFKMASGDLKSLPLLKYVAKFGKPMIISTGGANIEDVDAAIKTIQAEGAPLAVLQCTAAYPPRYEELNLNVITTFRNRYPDVVVGYSGHDSGIAMSLAAYVLGARVIEKHFTLNRAMKGTDHAFSLEPDGMRKLVRDLSRARIALGDGVKATYQCEKEPLKKMGKKIVASRDIEAGAVIIEADLAYKSPGDGLSPALSESILGKKATRKISSGESLKIEDAS</sequence>
<accession>A0A6J6Z4B0</accession>
<dbReference type="SUPFAM" id="SSF51569">
    <property type="entry name" value="Aldolase"/>
    <property type="match status" value="1"/>
</dbReference>
<dbReference type="GO" id="GO:0016051">
    <property type="term" value="P:carbohydrate biosynthetic process"/>
    <property type="evidence" value="ECO:0007669"/>
    <property type="project" value="InterPro"/>
</dbReference>
<dbReference type="InterPro" id="IPR013785">
    <property type="entry name" value="Aldolase_TIM"/>
</dbReference>
<evidence type="ECO:0000313" key="3">
    <source>
        <dbReference type="EMBL" id="CAB4729203.1"/>
    </source>
</evidence>
<dbReference type="GO" id="GO:0047444">
    <property type="term" value="F:N-acylneuraminate-9-phosphate synthase activity"/>
    <property type="evidence" value="ECO:0007669"/>
    <property type="project" value="TreeGrafter"/>
</dbReference>
<dbReference type="PANTHER" id="PTHR42966">
    <property type="entry name" value="N-ACETYLNEURAMINATE SYNTHASE"/>
    <property type="match status" value="1"/>
</dbReference>
<feature type="domain" description="AFP-like" evidence="1">
    <location>
        <begin position="292"/>
        <end position="348"/>
    </location>
</feature>
<dbReference type="InterPro" id="IPR006190">
    <property type="entry name" value="SAF_AFP_Neu5Ac"/>
</dbReference>
<protein>
    <submittedName>
        <fullName evidence="4">Unannotated protein</fullName>
    </submittedName>
</protein>
<name>A0A6J6Z4B0_9ZZZZ</name>
<dbReference type="CDD" id="cd11615">
    <property type="entry name" value="SAF_NeuB_like"/>
    <property type="match status" value="1"/>
</dbReference>
<dbReference type="Pfam" id="PF03102">
    <property type="entry name" value="NeuB"/>
    <property type="match status" value="1"/>
</dbReference>
<evidence type="ECO:0000313" key="5">
    <source>
        <dbReference type="EMBL" id="CAB5135060.1"/>
    </source>
</evidence>
<evidence type="ECO:0000313" key="2">
    <source>
        <dbReference type="EMBL" id="CAB4334992.1"/>
    </source>
</evidence>
<dbReference type="SUPFAM" id="SSF51269">
    <property type="entry name" value="AFP III-like domain"/>
    <property type="match status" value="1"/>
</dbReference>
<dbReference type="Pfam" id="PF08666">
    <property type="entry name" value="SAF"/>
    <property type="match status" value="1"/>
</dbReference>
<gene>
    <name evidence="3" type="ORF">UFOPK2731_00708</name>
    <name evidence="4" type="ORF">UFOPK3161_00258</name>
    <name evidence="2" type="ORF">UFOPK3962_00513</name>
    <name evidence="5" type="ORF">UFOPK4427_00118</name>
</gene>
<organism evidence="4">
    <name type="scientific">freshwater metagenome</name>
    <dbReference type="NCBI Taxonomy" id="449393"/>
    <lineage>
        <taxon>unclassified sequences</taxon>
        <taxon>metagenomes</taxon>
        <taxon>ecological metagenomes</taxon>
    </lineage>
</organism>
<dbReference type="PANTHER" id="PTHR42966:SF1">
    <property type="entry name" value="SIALIC ACID SYNTHASE"/>
    <property type="match status" value="1"/>
</dbReference>
<dbReference type="InterPro" id="IPR013132">
    <property type="entry name" value="PseI/NeuA/B-like_N"/>
</dbReference>
<dbReference type="InterPro" id="IPR013974">
    <property type="entry name" value="SAF"/>
</dbReference>
<dbReference type="EMBL" id="CAFABC010000003">
    <property type="protein sequence ID" value="CAB4816651.1"/>
    <property type="molecule type" value="Genomic_DNA"/>
</dbReference>
<dbReference type="PROSITE" id="PS50844">
    <property type="entry name" value="AFP_LIKE"/>
    <property type="match status" value="1"/>
</dbReference>
<dbReference type="Gene3D" id="3.90.1210.10">
    <property type="entry name" value="Antifreeze-like/N-acetylneuraminic acid synthase C-terminal domain"/>
    <property type="match status" value="1"/>
</dbReference>
<dbReference type="EMBL" id="CAESAH010000009">
    <property type="protein sequence ID" value="CAB4334992.1"/>
    <property type="molecule type" value="Genomic_DNA"/>
</dbReference>
<evidence type="ECO:0000313" key="4">
    <source>
        <dbReference type="EMBL" id="CAB4816651.1"/>
    </source>
</evidence>
<dbReference type="InterPro" id="IPR051690">
    <property type="entry name" value="PseI-like"/>
</dbReference>
<dbReference type="EMBL" id="CAFBRY010000002">
    <property type="protein sequence ID" value="CAB5135060.1"/>
    <property type="molecule type" value="Genomic_DNA"/>
</dbReference>
<dbReference type="SMART" id="SM00858">
    <property type="entry name" value="SAF"/>
    <property type="match status" value="1"/>
</dbReference>
<proteinExistence type="predicted"/>
<dbReference type="InterPro" id="IPR036732">
    <property type="entry name" value="AFP_Neu5c_C_sf"/>
</dbReference>